<dbReference type="PANTHER" id="PTHR48081">
    <property type="entry name" value="AB HYDROLASE SUPERFAMILY PROTEIN C4A8.06C"/>
    <property type="match status" value="1"/>
</dbReference>
<dbReference type="SUPFAM" id="SSF53474">
    <property type="entry name" value="alpha/beta-Hydrolases"/>
    <property type="match status" value="1"/>
</dbReference>
<keyword evidence="1" id="KW-0378">Hydrolase</keyword>
<dbReference type="PANTHER" id="PTHR48081:SF31">
    <property type="entry name" value="STERYL ACETYL HYDROLASE MUG81-RELATED"/>
    <property type="match status" value="1"/>
</dbReference>
<dbReference type="EMBL" id="JBAHYK010000036">
    <property type="protein sequence ID" value="KAL0580226.1"/>
    <property type="molecule type" value="Genomic_DNA"/>
</dbReference>
<evidence type="ECO:0000313" key="3">
    <source>
        <dbReference type="EMBL" id="KAL0580226.1"/>
    </source>
</evidence>
<evidence type="ECO:0000259" key="2">
    <source>
        <dbReference type="Pfam" id="PF07859"/>
    </source>
</evidence>
<feature type="domain" description="Alpha/beta hydrolase fold-3" evidence="2">
    <location>
        <begin position="113"/>
        <end position="343"/>
    </location>
</feature>
<proteinExistence type="predicted"/>
<dbReference type="Pfam" id="PF07859">
    <property type="entry name" value="Abhydrolase_3"/>
    <property type="match status" value="1"/>
</dbReference>
<dbReference type="InterPro" id="IPR013094">
    <property type="entry name" value="AB_hydrolase_3"/>
</dbReference>
<comment type="caution">
    <text evidence="3">The sequence shown here is derived from an EMBL/GenBank/DDBJ whole genome shotgun (WGS) entry which is preliminary data.</text>
</comment>
<protein>
    <recommendedName>
        <fullName evidence="2">Alpha/beta hydrolase fold-3 domain-containing protein</fullName>
    </recommendedName>
</protein>
<reference evidence="3 4" key="1">
    <citation type="submission" date="2024-02" db="EMBL/GenBank/DDBJ databases">
        <title>A draft genome for the cacao thread blight pathogen Marasmius crinis-equi.</title>
        <authorList>
            <person name="Cohen S.P."/>
            <person name="Baruah I.K."/>
            <person name="Amoako-Attah I."/>
            <person name="Bukari Y."/>
            <person name="Meinhardt L.W."/>
            <person name="Bailey B.A."/>
        </authorList>
    </citation>
    <scope>NUCLEOTIDE SEQUENCE [LARGE SCALE GENOMIC DNA]</scope>
    <source>
        <strain evidence="3 4">GH-76</strain>
    </source>
</reference>
<sequence length="426" mass="46791">MATSKPALSRIERLDLILGLSTVVLRVVFSALAYPFRGSDRAPTFGHHVQTNLIRALTTRLSIPQLQYIQGTSSTNFNKWAALHGNVGLLSTEVLAEDAKIYWIGRRDNKTVILHIHGGGYILPLFAGHLNLLSSLRDHIQKSTNTSVSVALLGYTNSPRATYPTQFRQANVALRHLIESGINPSNIILSGDSAGGHIGLCLLSHILHPHPAVDPPPVLSSPLGGVLLISPRVTNECTAPSFYSNTNRDTLTRETLFAWSSSFRSNSPISTEHGLRADGFYTEPLNAPPEWWEGFTAKITERVFISAGTHECFRDAIVGFADKMKGIPGLDVVLMLEEKGIHDSPLMDVRRPPTDLLKAIRHWLSQTIESFQLWCRASRDGALDVPLETGVLADGNTLPEGENLEPRRYFRTKTGKGLQLCSNGDP</sequence>
<dbReference type="InterPro" id="IPR050300">
    <property type="entry name" value="GDXG_lipolytic_enzyme"/>
</dbReference>
<evidence type="ECO:0000256" key="1">
    <source>
        <dbReference type="ARBA" id="ARBA00022801"/>
    </source>
</evidence>
<gene>
    <name evidence="3" type="ORF">V5O48_001819</name>
</gene>
<dbReference type="Proteomes" id="UP001465976">
    <property type="component" value="Unassembled WGS sequence"/>
</dbReference>
<organism evidence="3 4">
    <name type="scientific">Marasmius crinis-equi</name>
    <dbReference type="NCBI Taxonomy" id="585013"/>
    <lineage>
        <taxon>Eukaryota</taxon>
        <taxon>Fungi</taxon>
        <taxon>Dikarya</taxon>
        <taxon>Basidiomycota</taxon>
        <taxon>Agaricomycotina</taxon>
        <taxon>Agaricomycetes</taxon>
        <taxon>Agaricomycetidae</taxon>
        <taxon>Agaricales</taxon>
        <taxon>Marasmiineae</taxon>
        <taxon>Marasmiaceae</taxon>
        <taxon>Marasmius</taxon>
    </lineage>
</organism>
<name>A0ABR3FXF8_9AGAR</name>
<keyword evidence="4" id="KW-1185">Reference proteome</keyword>
<evidence type="ECO:0000313" key="4">
    <source>
        <dbReference type="Proteomes" id="UP001465976"/>
    </source>
</evidence>
<dbReference type="Gene3D" id="3.40.50.1820">
    <property type="entry name" value="alpha/beta hydrolase"/>
    <property type="match status" value="1"/>
</dbReference>
<accession>A0ABR3FXF8</accession>
<dbReference type="InterPro" id="IPR029058">
    <property type="entry name" value="AB_hydrolase_fold"/>
</dbReference>